<organism evidence="1 2">
    <name type="scientific">Pristionchus mayeri</name>
    <dbReference type="NCBI Taxonomy" id="1317129"/>
    <lineage>
        <taxon>Eukaryota</taxon>
        <taxon>Metazoa</taxon>
        <taxon>Ecdysozoa</taxon>
        <taxon>Nematoda</taxon>
        <taxon>Chromadorea</taxon>
        <taxon>Rhabditida</taxon>
        <taxon>Rhabditina</taxon>
        <taxon>Diplogasteromorpha</taxon>
        <taxon>Diplogasteroidea</taxon>
        <taxon>Neodiplogasteridae</taxon>
        <taxon>Pristionchus</taxon>
    </lineage>
</organism>
<comment type="caution">
    <text evidence="1">The sequence shown here is derived from an EMBL/GenBank/DDBJ whole genome shotgun (WGS) entry which is preliminary data.</text>
</comment>
<protein>
    <submittedName>
        <fullName evidence="1">Uncharacterized protein</fullName>
    </submittedName>
</protein>
<proteinExistence type="predicted"/>
<gene>
    <name evidence="1" type="ORF">PMAYCL1PPCAC_04572</name>
</gene>
<accession>A0AAN4ZAS4</accession>
<dbReference type="EMBL" id="BTRK01000002">
    <property type="protein sequence ID" value="GMR34377.1"/>
    <property type="molecule type" value="Genomic_DNA"/>
</dbReference>
<sequence length="233" mass="26501">MSSKADLVYAETEKAYALWVLRMEEVILFIRKIGAEADLVTTVAQLNMLGIDSCDCSDKHKHKPGPQYVKRANADLEKSLEAFTSRWEQAEEQFAALLDAHLKTLTDGDTLLKDVSLEMAIDAREAVDKVRMENGMETRKRLRSMIDSVQDIGKYALETEMRGIAFDCSDEILRVAFELEKELGYTWRKINAKEYIFNIPIIVNAYIRKVKEIEEALSKAKPESKPKCSGSKK</sequence>
<evidence type="ECO:0000313" key="1">
    <source>
        <dbReference type="EMBL" id="GMR34377.1"/>
    </source>
</evidence>
<name>A0AAN4ZAS4_9BILA</name>
<dbReference type="AlphaFoldDB" id="A0AAN4ZAS4"/>
<keyword evidence="2" id="KW-1185">Reference proteome</keyword>
<dbReference type="Proteomes" id="UP001328107">
    <property type="component" value="Unassembled WGS sequence"/>
</dbReference>
<reference evidence="2" key="1">
    <citation type="submission" date="2022-10" db="EMBL/GenBank/DDBJ databases">
        <title>Genome assembly of Pristionchus species.</title>
        <authorList>
            <person name="Yoshida K."/>
            <person name="Sommer R.J."/>
        </authorList>
    </citation>
    <scope>NUCLEOTIDE SEQUENCE [LARGE SCALE GENOMIC DNA]</scope>
    <source>
        <strain evidence="2">RS5460</strain>
    </source>
</reference>
<evidence type="ECO:0000313" key="2">
    <source>
        <dbReference type="Proteomes" id="UP001328107"/>
    </source>
</evidence>